<protein>
    <submittedName>
        <fullName evidence="3">Uncharacterized protein</fullName>
    </submittedName>
</protein>
<accession>A0AAN6LLZ4</accession>
<feature type="region of interest" description="Disordered" evidence="1">
    <location>
        <begin position="723"/>
        <end position="810"/>
    </location>
</feature>
<dbReference type="EMBL" id="WVTA01000018">
    <property type="protein sequence ID" value="KAK3197665.1"/>
    <property type="molecule type" value="Genomic_DNA"/>
</dbReference>
<gene>
    <name evidence="3" type="ORF">GRF29_216g866349</name>
</gene>
<feature type="region of interest" description="Disordered" evidence="1">
    <location>
        <begin position="184"/>
        <end position="264"/>
    </location>
</feature>
<evidence type="ECO:0000313" key="3">
    <source>
        <dbReference type="EMBL" id="KAK3197665.1"/>
    </source>
</evidence>
<organism evidence="3 4">
    <name type="scientific">Pseudopithomyces chartarum</name>
    <dbReference type="NCBI Taxonomy" id="1892770"/>
    <lineage>
        <taxon>Eukaryota</taxon>
        <taxon>Fungi</taxon>
        <taxon>Dikarya</taxon>
        <taxon>Ascomycota</taxon>
        <taxon>Pezizomycotina</taxon>
        <taxon>Dothideomycetes</taxon>
        <taxon>Pleosporomycetidae</taxon>
        <taxon>Pleosporales</taxon>
        <taxon>Massarineae</taxon>
        <taxon>Didymosphaeriaceae</taxon>
        <taxon>Pseudopithomyces</taxon>
    </lineage>
</organism>
<feature type="region of interest" description="Disordered" evidence="1">
    <location>
        <begin position="436"/>
        <end position="574"/>
    </location>
</feature>
<comment type="caution">
    <text evidence="3">The sequence shown here is derived from an EMBL/GenBank/DDBJ whole genome shotgun (WGS) entry which is preliminary data.</text>
</comment>
<feature type="compositionally biased region" description="Pro residues" evidence="1">
    <location>
        <begin position="192"/>
        <end position="206"/>
    </location>
</feature>
<sequence length="810" mass="83498">MLGAASEPPLWPKTSPAGSSGAFGRVRPGPCSTNSASTAIRAFYTYTFTHASPATAVRTAKPPSSACVTASNAPLPPLLHCLSLAHNIARAIFPVRRSSSHNLVRRPGPRTATEICCKGSPAADSLSAGPAARPPSREPAAVWTLLPSSHAQALLSTTTSAATSTIESPAREGTVCVCVCDSRTATDRRPQSPSPDPGPHLSPPQSQPAQTIHAVSPTVASLPLHDSDPDPLAIKLNTAPNLHRATRQSPPASTSRANAGPLSVQQRRVAPYRMDTVPLPTRVIRIDSRYRHQPRDARKNAAQVLVEEEAGSLRGAEDPLLAREQQSRAAMGKAHRMFHRRQVQPALDVVTVEVIASLDSAGNVASLATVTPGLNPTPTVVAALDATIAAAAISISPEPTVAVIAAVPSVPSVPPFPSDLLVPPVPAYPWPSGVPTNDVSAQSAPAESQSAPAPTSSSADASSSEPGPSSTAPSSTASETPSSSHTTLSQTSASSSPVPSSSESSTPTSSNSSTSSSVTSSPTSTTQSTSLSAVASSTAGGWGGGGIVDPANTAAPSATSATAPMTGNEPSSPLETPKVVGSVIGSLAGVALLALLLLFLIKRHKQKQRGGALQLTGDDHTDNSQSMTHVPTRTSYVTPSFLNRFSGVSRSTVESSGTGEKSFQRISGRKLPSAFSEGMTSEQFAAGRGEGTMSGSSFYTDDKGFYGGPNVFSKDFGDRSAFDKEIGEPSNSGAMGTEARVRPSPAQTPVIRHADDTPVWGVPPSNRDTFNTLSPPHTPNPDVPRGSLGRSHPSRDGSTISRSSRFTENV</sequence>
<evidence type="ECO:0000256" key="1">
    <source>
        <dbReference type="SAM" id="MobiDB-lite"/>
    </source>
</evidence>
<feature type="compositionally biased region" description="Polar residues" evidence="1">
    <location>
        <begin position="247"/>
        <end position="257"/>
    </location>
</feature>
<feature type="compositionally biased region" description="Polar residues" evidence="1">
    <location>
        <begin position="766"/>
        <end position="775"/>
    </location>
</feature>
<feature type="region of interest" description="Disordered" evidence="1">
    <location>
        <begin position="1"/>
        <end position="25"/>
    </location>
</feature>
<dbReference type="AlphaFoldDB" id="A0AAN6LLZ4"/>
<dbReference type="Proteomes" id="UP001280581">
    <property type="component" value="Unassembled WGS sequence"/>
</dbReference>
<reference evidence="3 4" key="1">
    <citation type="submission" date="2021-02" db="EMBL/GenBank/DDBJ databases">
        <title>Genome assembly of Pseudopithomyces chartarum.</title>
        <authorList>
            <person name="Jauregui R."/>
            <person name="Singh J."/>
            <person name="Voisey C."/>
        </authorList>
    </citation>
    <scope>NUCLEOTIDE SEQUENCE [LARGE SCALE GENOMIC DNA]</scope>
    <source>
        <strain evidence="3 4">AGR01</strain>
    </source>
</reference>
<name>A0AAN6LLZ4_9PLEO</name>
<evidence type="ECO:0000313" key="4">
    <source>
        <dbReference type="Proteomes" id="UP001280581"/>
    </source>
</evidence>
<keyword evidence="4" id="KW-1185">Reference proteome</keyword>
<proteinExistence type="predicted"/>
<feature type="transmembrane region" description="Helical" evidence="2">
    <location>
        <begin position="579"/>
        <end position="601"/>
    </location>
</feature>
<feature type="compositionally biased region" description="Polar residues" evidence="1">
    <location>
        <begin position="796"/>
        <end position="810"/>
    </location>
</feature>
<keyword evidence="2" id="KW-1133">Transmembrane helix</keyword>
<feature type="compositionally biased region" description="Low complexity" evidence="1">
    <location>
        <begin position="550"/>
        <end position="564"/>
    </location>
</feature>
<keyword evidence="2" id="KW-0812">Transmembrane</keyword>
<evidence type="ECO:0000256" key="2">
    <source>
        <dbReference type="SAM" id="Phobius"/>
    </source>
</evidence>
<keyword evidence="2" id="KW-0472">Membrane</keyword>
<feature type="compositionally biased region" description="Low complexity" evidence="1">
    <location>
        <begin position="440"/>
        <end position="538"/>
    </location>
</feature>